<name>A0A0E0M6J0_ORYPU</name>
<evidence type="ECO:0000313" key="1">
    <source>
        <dbReference type="EnsemblPlants" id="OPUNC10G05210.1"/>
    </source>
</evidence>
<dbReference type="EnsemblPlants" id="OPUNC10G05210.1">
    <property type="protein sequence ID" value="OPUNC10G05210.1"/>
    <property type="gene ID" value="OPUNC10G05210"/>
</dbReference>
<accession>A0A0E0M6J0</accession>
<reference evidence="1" key="1">
    <citation type="submission" date="2015-04" db="UniProtKB">
        <authorList>
            <consortium name="EnsemblPlants"/>
        </authorList>
    </citation>
    <scope>IDENTIFICATION</scope>
</reference>
<sequence length="90" mass="10320">MNNTMRINVISQHDGGGADGCRGRNRWWEWDKARNVELNDVVPLADVRRNAGYEMDRVAYLARLTVPRRVHSPLLADETCIPMEVKTMLP</sequence>
<organism evidence="1">
    <name type="scientific">Oryza punctata</name>
    <name type="common">Red rice</name>
    <dbReference type="NCBI Taxonomy" id="4537"/>
    <lineage>
        <taxon>Eukaryota</taxon>
        <taxon>Viridiplantae</taxon>
        <taxon>Streptophyta</taxon>
        <taxon>Embryophyta</taxon>
        <taxon>Tracheophyta</taxon>
        <taxon>Spermatophyta</taxon>
        <taxon>Magnoliopsida</taxon>
        <taxon>Liliopsida</taxon>
        <taxon>Poales</taxon>
        <taxon>Poaceae</taxon>
        <taxon>BOP clade</taxon>
        <taxon>Oryzoideae</taxon>
        <taxon>Oryzeae</taxon>
        <taxon>Oryzinae</taxon>
        <taxon>Oryza</taxon>
    </lineage>
</organism>
<dbReference type="Proteomes" id="UP000026962">
    <property type="component" value="Chromosome 10"/>
</dbReference>
<dbReference type="HOGENOM" id="CLU_2444660_0_0_1"/>
<reference evidence="1" key="2">
    <citation type="submission" date="2018-05" db="EMBL/GenBank/DDBJ databases">
        <title>OpunRS2 (Oryza punctata Reference Sequence Version 2).</title>
        <authorList>
            <person name="Zhang J."/>
            <person name="Kudrna D."/>
            <person name="Lee S."/>
            <person name="Talag J."/>
            <person name="Welchert J."/>
            <person name="Wing R.A."/>
        </authorList>
    </citation>
    <scope>NUCLEOTIDE SEQUENCE [LARGE SCALE GENOMIC DNA]</scope>
</reference>
<dbReference type="Gramene" id="OPUNC10G05210.1">
    <property type="protein sequence ID" value="OPUNC10G05210.1"/>
    <property type="gene ID" value="OPUNC10G05210"/>
</dbReference>
<protein>
    <submittedName>
        <fullName evidence="1">Uncharacterized protein</fullName>
    </submittedName>
</protein>
<evidence type="ECO:0000313" key="2">
    <source>
        <dbReference type="Proteomes" id="UP000026962"/>
    </source>
</evidence>
<dbReference type="AlphaFoldDB" id="A0A0E0M6J0"/>
<proteinExistence type="predicted"/>
<keyword evidence="2" id="KW-1185">Reference proteome</keyword>